<keyword evidence="2" id="KW-0812">Transmembrane</keyword>
<sequence length="274" mass="30436">MASRTKRTASIEHSPEKVDPAEASSSWTTTARSFGRWVLTPLGFAISVYGLNVIAWGGMLFLLMCNAAPAMCHPSCNDLYSSRRIWIEIDSQILNALFCVTGFGLAPWRIRDLYLWCRWRLGRGPGNRRKWFDRLAEIHANWFYQGPQPNGSPLLTTTQDTSSKGRSPSPTPGWKLHVVIWGNILNTAFQVCLAACMWAMNRFNRPSWTTGLFVGLACVAAGVPGILMWLEKKRIKKANEHPGALLLKPLSTQYSLLGDRSHTAGSGNNITEAA</sequence>
<dbReference type="AlphaFoldDB" id="A0A2I1CPR7"/>
<evidence type="ECO:0000313" key="3">
    <source>
        <dbReference type="EMBL" id="PKX99599.1"/>
    </source>
</evidence>
<dbReference type="OrthoDB" id="6407410at2759"/>
<proteinExistence type="predicted"/>
<dbReference type="EMBL" id="MSZS01000001">
    <property type="protein sequence ID" value="PKX99599.1"/>
    <property type="molecule type" value="Genomic_DNA"/>
</dbReference>
<evidence type="ECO:0008006" key="5">
    <source>
        <dbReference type="Google" id="ProtNLM"/>
    </source>
</evidence>
<dbReference type="Proteomes" id="UP000234474">
    <property type="component" value="Unassembled WGS sequence"/>
</dbReference>
<keyword evidence="4" id="KW-1185">Reference proteome</keyword>
<organism evidence="3 4">
    <name type="scientific">Aspergillus novofumigatus (strain IBT 16806)</name>
    <dbReference type="NCBI Taxonomy" id="1392255"/>
    <lineage>
        <taxon>Eukaryota</taxon>
        <taxon>Fungi</taxon>
        <taxon>Dikarya</taxon>
        <taxon>Ascomycota</taxon>
        <taxon>Pezizomycotina</taxon>
        <taxon>Eurotiomycetes</taxon>
        <taxon>Eurotiomycetidae</taxon>
        <taxon>Eurotiales</taxon>
        <taxon>Aspergillaceae</taxon>
        <taxon>Aspergillus</taxon>
        <taxon>Aspergillus subgen. Fumigati</taxon>
    </lineage>
</organism>
<feature type="region of interest" description="Disordered" evidence="1">
    <location>
        <begin position="1"/>
        <end position="24"/>
    </location>
</feature>
<evidence type="ECO:0000256" key="2">
    <source>
        <dbReference type="SAM" id="Phobius"/>
    </source>
</evidence>
<reference evidence="4" key="1">
    <citation type="journal article" date="2018" name="Proc. Natl. Acad. Sci. U.S.A.">
        <title>Linking secondary metabolites to gene clusters through genome sequencing of six diverse Aspergillus species.</title>
        <authorList>
            <person name="Kaerboelling I."/>
            <person name="Vesth T.C."/>
            <person name="Frisvad J.C."/>
            <person name="Nybo J.L."/>
            <person name="Theobald S."/>
            <person name="Kuo A."/>
            <person name="Bowyer P."/>
            <person name="Matsuda Y."/>
            <person name="Mondo S."/>
            <person name="Lyhne E.K."/>
            <person name="Kogle M.E."/>
            <person name="Clum A."/>
            <person name="Lipzen A."/>
            <person name="Salamov A."/>
            <person name="Ngan C.Y."/>
            <person name="Daum C."/>
            <person name="Chiniquy J."/>
            <person name="Barry K."/>
            <person name="LaButti K."/>
            <person name="Haridas S."/>
            <person name="Simmons B.A."/>
            <person name="Magnuson J.K."/>
            <person name="Mortensen U.H."/>
            <person name="Larsen T.O."/>
            <person name="Grigoriev I.V."/>
            <person name="Baker S.E."/>
            <person name="Andersen M.R."/>
        </authorList>
    </citation>
    <scope>NUCLEOTIDE SEQUENCE [LARGE SCALE GENOMIC DNA]</scope>
    <source>
        <strain evidence="4">IBT 16806</strain>
    </source>
</reference>
<keyword evidence="2" id="KW-0472">Membrane</keyword>
<accession>A0A2I1CPR7</accession>
<feature type="compositionally biased region" description="Basic and acidic residues" evidence="1">
    <location>
        <begin position="9"/>
        <end position="20"/>
    </location>
</feature>
<dbReference type="RefSeq" id="XP_024688194.1">
    <property type="nucleotide sequence ID" value="XM_024823908.1"/>
</dbReference>
<dbReference type="InterPro" id="IPR021369">
    <property type="entry name" value="DUF2985"/>
</dbReference>
<dbReference type="GeneID" id="36531233"/>
<feature type="transmembrane region" description="Helical" evidence="2">
    <location>
        <begin position="212"/>
        <end position="230"/>
    </location>
</feature>
<comment type="caution">
    <text evidence="3">The sequence shown here is derived from an EMBL/GenBank/DDBJ whole genome shotgun (WGS) entry which is preliminary data.</text>
</comment>
<dbReference type="PANTHER" id="PTHR35872:SF1">
    <property type="entry name" value="ALPHA-L-RHAMNOSIDASE C"/>
    <property type="match status" value="1"/>
</dbReference>
<evidence type="ECO:0000313" key="4">
    <source>
        <dbReference type="Proteomes" id="UP000234474"/>
    </source>
</evidence>
<keyword evidence="2" id="KW-1133">Transmembrane helix</keyword>
<feature type="transmembrane region" description="Helical" evidence="2">
    <location>
        <begin position="176"/>
        <end position="200"/>
    </location>
</feature>
<feature type="compositionally biased region" description="Polar residues" evidence="1">
    <location>
        <begin position="150"/>
        <end position="168"/>
    </location>
</feature>
<dbReference type="PANTHER" id="PTHR35872">
    <property type="entry name" value="INTEGRAL MEMBRANE PROTEIN (AFU_ORTHOLOGUE AFUA_5G07110)"/>
    <property type="match status" value="1"/>
</dbReference>
<dbReference type="VEuPathDB" id="FungiDB:P174DRAFT_400704"/>
<gene>
    <name evidence="3" type="ORF">P174DRAFT_400704</name>
</gene>
<protein>
    <recommendedName>
        <fullName evidence="5">Alpha-L-rhamnosidase C</fullName>
    </recommendedName>
</protein>
<dbReference type="Pfam" id="PF11204">
    <property type="entry name" value="DUF2985"/>
    <property type="match status" value="1"/>
</dbReference>
<dbReference type="OMA" id="ITRMDAV"/>
<dbReference type="STRING" id="1392255.A0A2I1CPR7"/>
<feature type="transmembrane region" description="Helical" evidence="2">
    <location>
        <begin position="42"/>
        <end position="63"/>
    </location>
</feature>
<feature type="region of interest" description="Disordered" evidence="1">
    <location>
        <begin position="150"/>
        <end position="171"/>
    </location>
</feature>
<name>A0A2I1CPR7_ASPN1</name>
<evidence type="ECO:0000256" key="1">
    <source>
        <dbReference type="SAM" id="MobiDB-lite"/>
    </source>
</evidence>